<protein>
    <submittedName>
        <fullName evidence="1">Bacteriophage protein</fullName>
    </submittedName>
</protein>
<accession>A0A5K3FZC0</accession>
<reference evidence="1" key="1">
    <citation type="submission" date="2019-11" db="UniProtKB">
        <authorList>
            <consortium name="WormBaseParasite"/>
        </authorList>
    </citation>
    <scope>IDENTIFICATION</scope>
</reference>
<evidence type="ECO:0000313" key="1">
    <source>
        <dbReference type="WBParaSite" id="MCU_012079-RA"/>
    </source>
</evidence>
<proteinExistence type="predicted"/>
<name>A0A5K3FZC0_MESCO</name>
<sequence>MLAKLQRIVTQLFTRLKATSNGEEVDAICTAIRARGDAYNALRCAGSELEMAN</sequence>
<organism evidence="1">
    <name type="scientific">Mesocestoides corti</name>
    <name type="common">Flatworm</name>
    <dbReference type="NCBI Taxonomy" id="53468"/>
    <lineage>
        <taxon>Eukaryota</taxon>
        <taxon>Metazoa</taxon>
        <taxon>Spiralia</taxon>
        <taxon>Lophotrochozoa</taxon>
        <taxon>Platyhelminthes</taxon>
        <taxon>Cestoda</taxon>
        <taxon>Eucestoda</taxon>
        <taxon>Cyclophyllidea</taxon>
        <taxon>Mesocestoididae</taxon>
        <taxon>Mesocestoides</taxon>
    </lineage>
</organism>
<dbReference type="AlphaFoldDB" id="A0A5K3FZC0"/>
<dbReference type="WBParaSite" id="MCU_012079-RA">
    <property type="protein sequence ID" value="MCU_012079-RA"/>
    <property type="gene ID" value="MCU_012079"/>
</dbReference>